<dbReference type="AlphaFoldDB" id="A0A8H3R0T2"/>
<dbReference type="InterPro" id="IPR017438">
    <property type="entry name" value="ATP-NAD_kinase_N"/>
</dbReference>
<dbReference type="PANTHER" id="PTHR20275:SF26">
    <property type="entry name" value="NADH KINASE POS5, MITOCHONDRIAL"/>
    <property type="match status" value="1"/>
</dbReference>
<dbReference type="Gene3D" id="2.60.200.30">
    <property type="entry name" value="Probable inorganic polyphosphate/atp-NAD kinase, domain 2"/>
    <property type="match status" value="1"/>
</dbReference>
<dbReference type="Proteomes" id="UP000615446">
    <property type="component" value="Unassembled WGS sequence"/>
</dbReference>
<evidence type="ECO:0000256" key="2">
    <source>
        <dbReference type="ARBA" id="ARBA00022679"/>
    </source>
</evidence>
<protein>
    <submittedName>
        <fullName evidence="8">ATP-NAD kinase</fullName>
    </submittedName>
</protein>
<keyword evidence="3" id="KW-0547">Nucleotide-binding</keyword>
<evidence type="ECO:0000256" key="5">
    <source>
        <dbReference type="ARBA" id="ARBA00022840"/>
    </source>
</evidence>
<dbReference type="GO" id="GO:0005524">
    <property type="term" value="F:ATP binding"/>
    <property type="evidence" value="ECO:0007669"/>
    <property type="project" value="UniProtKB-KW"/>
</dbReference>
<keyword evidence="6" id="KW-0521">NADP</keyword>
<dbReference type="EMBL" id="BLAL01000278">
    <property type="protein sequence ID" value="GES99243.1"/>
    <property type="molecule type" value="Genomic_DNA"/>
</dbReference>
<accession>A0A8H3R0T2</accession>
<organism evidence="8 9">
    <name type="scientific">Rhizophagus clarus</name>
    <dbReference type="NCBI Taxonomy" id="94130"/>
    <lineage>
        <taxon>Eukaryota</taxon>
        <taxon>Fungi</taxon>
        <taxon>Fungi incertae sedis</taxon>
        <taxon>Mucoromycota</taxon>
        <taxon>Glomeromycotina</taxon>
        <taxon>Glomeromycetes</taxon>
        <taxon>Glomerales</taxon>
        <taxon>Glomeraceae</taxon>
        <taxon>Rhizophagus</taxon>
    </lineage>
</organism>
<dbReference type="SUPFAM" id="SSF111331">
    <property type="entry name" value="NAD kinase/diacylglycerol kinase-like"/>
    <property type="match status" value="1"/>
</dbReference>
<dbReference type="GO" id="GO:0019674">
    <property type="term" value="P:NAD+ metabolic process"/>
    <property type="evidence" value="ECO:0007669"/>
    <property type="project" value="InterPro"/>
</dbReference>
<gene>
    <name evidence="8" type="ORF">RCL2_002575300</name>
</gene>
<comment type="similarity">
    <text evidence="1">Belongs to the NAD kinase family.</text>
</comment>
<reference evidence="8" key="1">
    <citation type="submission" date="2019-10" db="EMBL/GenBank/DDBJ databases">
        <title>Conservation and host-specific expression of non-tandemly repeated heterogenous ribosome RNA gene in arbuscular mycorrhizal fungi.</title>
        <authorList>
            <person name="Maeda T."/>
            <person name="Kobayashi Y."/>
            <person name="Nakagawa T."/>
            <person name="Ezawa T."/>
            <person name="Yamaguchi K."/>
            <person name="Bino T."/>
            <person name="Nishimoto Y."/>
            <person name="Shigenobu S."/>
            <person name="Kawaguchi M."/>
        </authorList>
    </citation>
    <scope>NUCLEOTIDE SEQUENCE</scope>
    <source>
        <strain evidence="8">HR1</strain>
    </source>
</reference>
<dbReference type="FunFam" id="2.60.200.30:FF:000009">
    <property type="entry name" value="Poly(P)/ATP NAD kinase"/>
    <property type="match status" value="1"/>
</dbReference>
<dbReference type="HAMAP" id="MF_00361">
    <property type="entry name" value="NAD_kinase"/>
    <property type="match status" value="1"/>
</dbReference>
<dbReference type="Gene3D" id="3.40.50.10330">
    <property type="entry name" value="Probable inorganic polyphosphate/atp-NAD kinase, domain 1"/>
    <property type="match status" value="1"/>
</dbReference>
<comment type="caution">
    <text evidence="8">The sequence shown here is derived from an EMBL/GenBank/DDBJ whole genome shotgun (WGS) entry which is preliminary data.</text>
</comment>
<dbReference type="InterPro" id="IPR017437">
    <property type="entry name" value="ATP-NAD_kinase_PpnK-typ_C"/>
</dbReference>
<dbReference type="InterPro" id="IPR016064">
    <property type="entry name" value="NAD/diacylglycerol_kinase_sf"/>
</dbReference>
<evidence type="ECO:0000256" key="6">
    <source>
        <dbReference type="ARBA" id="ARBA00022857"/>
    </source>
</evidence>
<dbReference type="Pfam" id="PF20143">
    <property type="entry name" value="NAD_kinase_C"/>
    <property type="match status" value="1"/>
</dbReference>
<keyword evidence="5" id="KW-0067">ATP-binding</keyword>
<evidence type="ECO:0000256" key="7">
    <source>
        <dbReference type="ARBA" id="ARBA00023027"/>
    </source>
</evidence>
<keyword evidence="2" id="KW-0808">Transferase</keyword>
<keyword evidence="7" id="KW-0520">NAD</keyword>
<evidence type="ECO:0000256" key="3">
    <source>
        <dbReference type="ARBA" id="ARBA00022741"/>
    </source>
</evidence>
<evidence type="ECO:0000256" key="4">
    <source>
        <dbReference type="ARBA" id="ARBA00022777"/>
    </source>
</evidence>
<dbReference type="PANTHER" id="PTHR20275">
    <property type="entry name" value="NAD KINASE"/>
    <property type="match status" value="1"/>
</dbReference>
<sequence length="646" mass="73585">MACFGKSPAEMNSVIYSQITVNPFLPIQKGFLFATHDELTQNCKRFYMKKKKSNKYSQTFLPHQQVTMDVRELRSVAMSIILKQRVCRTMMSKPSSLHNKQGFQTYPPVSRSRRQTQQYKEIDVSVFDALFEGKPIEGIPDISSPKSTPTFTFNEKRSRYRHVKDRDFFLNCKKSVSQLILYWETVWLVGKESAGRCAETISGDDDRDNEISNVTKVRFEFIPYLDIVYNIRIVVKDRNIGRYGVKILNPAQLIENKLRTSCIIQQLELRRPVVIAQIYDDLSEDKELPDKVELLLSKIGKKSDIPQMSTTTERASTEIKEIFGSTYGVNYQLRWTEPPRSVLIVKKPFTESTDKALLEIANWLHESHPNINVIVEPEVAKKFENELPYVYVIPQECEDEYSRIVDFVVTIGGDGTILHVSSLFNRCVPPVISFSMGTLGFLLPFHVQHYKSALEDVIKGSVSLLLRMRLSCSMWNTEGKRISNDGIEIGDLQSMNEVNLHRGRYPHLTAIECFVDGQFLTDAVADGLIIGTPTGSTAYSLSAGGPIIHPSVQSLIITPICPRSLSFRPVLLPPNVKIQLRIGEESRAPTEVTVDGRVICMLDKGEWLEVQMSPYPIPCVNRIDEGVDWVKDINDLLKWNQNFEKI</sequence>
<evidence type="ECO:0000313" key="9">
    <source>
        <dbReference type="Proteomes" id="UP000615446"/>
    </source>
</evidence>
<evidence type="ECO:0000256" key="1">
    <source>
        <dbReference type="ARBA" id="ARBA00010995"/>
    </source>
</evidence>
<dbReference type="GO" id="GO:0003951">
    <property type="term" value="F:NAD+ kinase activity"/>
    <property type="evidence" value="ECO:0007669"/>
    <property type="project" value="InterPro"/>
</dbReference>
<dbReference type="Pfam" id="PF01513">
    <property type="entry name" value="NAD_kinase"/>
    <property type="match status" value="1"/>
</dbReference>
<dbReference type="InterPro" id="IPR002504">
    <property type="entry name" value="NADK"/>
</dbReference>
<proteinExistence type="inferred from homology"/>
<dbReference type="OrthoDB" id="24581at2759"/>
<dbReference type="GO" id="GO:0006741">
    <property type="term" value="P:NADP+ biosynthetic process"/>
    <property type="evidence" value="ECO:0007669"/>
    <property type="project" value="InterPro"/>
</dbReference>
<keyword evidence="4 8" id="KW-0418">Kinase</keyword>
<evidence type="ECO:0000313" key="8">
    <source>
        <dbReference type="EMBL" id="GES99243.1"/>
    </source>
</evidence>
<name>A0A8H3R0T2_9GLOM</name>